<reference evidence="3" key="1">
    <citation type="journal article" date="2019" name="Int. J. Syst. Evol. Microbiol.">
        <title>The Global Catalogue of Microorganisms (GCM) 10K type strain sequencing project: providing services to taxonomists for standard genome sequencing and annotation.</title>
        <authorList>
            <consortium name="The Broad Institute Genomics Platform"/>
            <consortium name="The Broad Institute Genome Sequencing Center for Infectious Disease"/>
            <person name="Wu L."/>
            <person name="Ma J."/>
        </authorList>
    </citation>
    <scope>NUCLEOTIDE SEQUENCE [LARGE SCALE GENOMIC DNA]</scope>
    <source>
        <strain evidence="3">CGMCC 1.13574</strain>
    </source>
</reference>
<proteinExistence type="predicted"/>
<accession>A0ABV9NQR8</accession>
<evidence type="ECO:0000313" key="2">
    <source>
        <dbReference type="EMBL" id="MFC4729208.1"/>
    </source>
</evidence>
<evidence type="ECO:0000259" key="1">
    <source>
        <dbReference type="Pfam" id="PF26642"/>
    </source>
</evidence>
<dbReference type="InterPro" id="IPR058099">
    <property type="entry name" value="T3SS_XAC0095_dom"/>
</dbReference>
<gene>
    <name evidence="2" type="ORF">ACFO3Q_13620</name>
</gene>
<dbReference type="NCBIfam" id="NF047335">
    <property type="entry name" value="T3SS_XAC0095"/>
    <property type="match status" value="1"/>
</dbReference>
<dbReference type="EMBL" id="JBHSGG010000040">
    <property type="protein sequence ID" value="MFC4729208.1"/>
    <property type="molecule type" value="Genomic_DNA"/>
</dbReference>
<sequence length="260" mass="27460">MDGTSDRGDTLGYLLPEDSQFRLKKLQQHMAFLSHLAQPRTADEEREWAPEVSMGEVAICLELLAEQVSIVLDEVAWPARLQGAQERAERDAEHAGDDDAAAIAAAMEAPDAGGGRFTFGVTLEQVDTLARLVQAISAHGDVLAVGHAGELAAGTLPQLGQAICDAAEALRRVLDEVEEQRLGKAPGRNTQVEEERGEYRVGATPSAAAVLAGSPVARASAVGPGATAVGAWRVHRRARRPPLRGLSPIPAFPRMAGEGA</sequence>
<comment type="caution">
    <text evidence="2">The sequence shown here is derived from an EMBL/GenBank/DDBJ whole genome shotgun (WGS) entry which is preliminary data.</text>
</comment>
<feature type="domain" description="XAC0095-like" evidence="1">
    <location>
        <begin position="11"/>
        <end position="77"/>
    </location>
</feature>
<organism evidence="2 3">
    <name type="scientific">Coralloluteibacterium thermophilum</name>
    <dbReference type="NCBI Taxonomy" id="2707049"/>
    <lineage>
        <taxon>Bacteria</taxon>
        <taxon>Pseudomonadati</taxon>
        <taxon>Pseudomonadota</taxon>
        <taxon>Gammaproteobacteria</taxon>
        <taxon>Lysobacterales</taxon>
        <taxon>Lysobacteraceae</taxon>
        <taxon>Coralloluteibacterium</taxon>
    </lineage>
</organism>
<dbReference type="Proteomes" id="UP001595892">
    <property type="component" value="Unassembled WGS sequence"/>
</dbReference>
<keyword evidence="3" id="KW-1185">Reference proteome</keyword>
<protein>
    <submittedName>
        <fullName evidence="2">XAC0095 family protein</fullName>
    </submittedName>
</protein>
<dbReference type="Pfam" id="PF26642">
    <property type="entry name" value="XAC0095_dom"/>
    <property type="match status" value="1"/>
</dbReference>
<name>A0ABV9NQR8_9GAMM</name>
<dbReference type="RefSeq" id="WP_377005282.1">
    <property type="nucleotide sequence ID" value="NZ_JBHSGG010000040.1"/>
</dbReference>
<evidence type="ECO:0000313" key="3">
    <source>
        <dbReference type="Proteomes" id="UP001595892"/>
    </source>
</evidence>